<reference evidence="6 7" key="1">
    <citation type="submission" date="2024-02" db="EMBL/GenBank/DDBJ databases">
        <title>Lysinimicrobium sediminis NBRC 112286.</title>
        <authorList>
            <person name="Ichikawa N."/>
            <person name="Katano-Makiyama Y."/>
            <person name="Hidaka K."/>
        </authorList>
    </citation>
    <scope>NUCLEOTIDE SEQUENCE [LARGE SCALE GENOMIC DNA]</scope>
    <source>
        <strain evidence="6 7">NBRC 112286</strain>
    </source>
</reference>
<protein>
    <recommendedName>
        <fullName evidence="5">DUF1232 domain-containing protein</fullName>
    </recommendedName>
</protein>
<dbReference type="EMBL" id="BAABRR010000019">
    <property type="protein sequence ID" value="GAA5520037.1"/>
    <property type="molecule type" value="Genomic_DNA"/>
</dbReference>
<dbReference type="Proteomes" id="UP001426770">
    <property type="component" value="Unassembled WGS sequence"/>
</dbReference>
<sequence>MTVTAATPNFEFNRANENLVQKLLGKMSREFLTLFRLAKAVHNKDYALATPQIAALLGGLGYVVSPIDLVPDLLPFGLTDDAAVVTGVVAVLGSELVAFREWERANHDGKYKG</sequence>
<dbReference type="InterPro" id="IPR010652">
    <property type="entry name" value="DUF1232"/>
</dbReference>
<evidence type="ECO:0000256" key="3">
    <source>
        <dbReference type="ARBA" id="ARBA00022989"/>
    </source>
</evidence>
<keyword evidence="2" id="KW-0812">Transmembrane</keyword>
<accession>A0ABP9WJN0</accession>
<evidence type="ECO:0000313" key="7">
    <source>
        <dbReference type="Proteomes" id="UP001426770"/>
    </source>
</evidence>
<dbReference type="Pfam" id="PF06803">
    <property type="entry name" value="DUF1232"/>
    <property type="match status" value="1"/>
</dbReference>
<keyword evidence="4" id="KW-0472">Membrane</keyword>
<evidence type="ECO:0000256" key="1">
    <source>
        <dbReference type="ARBA" id="ARBA00004127"/>
    </source>
</evidence>
<comment type="subcellular location">
    <subcellularLocation>
        <location evidence="1">Endomembrane system</location>
        <topology evidence="1">Multi-pass membrane protein</topology>
    </subcellularLocation>
</comment>
<feature type="domain" description="DUF1232" evidence="5">
    <location>
        <begin position="53"/>
        <end position="86"/>
    </location>
</feature>
<gene>
    <name evidence="6" type="ORF">Lsed01_02498</name>
</gene>
<name>A0ABP9WJN0_9MICO</name>
<evidence type="ECO:0000259" key="5">
    <source>
        <dbReference type="Pfam" id="PF06803"/>
    </source>
</evidence>
<organism evidence="6 7">
    <name type="scientific">Demequina sediminis</name>
    <dbReference type="NCBI Taxonomy" id="1930058"/>
    <lineage>
        <taxon>Bacteria</taxon>
        <taxon>Bacillati</taxon>
        <taxon>Actinomycetota</taxon>
        <taxon>Actinomycetes</taxon>
        <taxon>Micrococcales</taxon>
        <taxon>Demequinaceae</taxon>
        <taxon>Demequina</taxon>
    </lineage>
</organism>
<comment type="caution">
    <text evidence="6">The sequence shown here is derived from an EMBL/GenBank/DDBJ whole genome shotgun (WGS) entry which is preliminary data.</text>
</comment>
<dbReference type="RefSeq" id="WP_286216070.1">
    <property type="nucleotide sequence ID" value="NZ_AP027736.1"/>
</dbReference>
<evidence type="ECO:0000256" key="4">
    <source>
        <dbReference type="ARBA" id="ARBA00023136"/>
    </source>
</evidence>
<evidence type="ECO:0000313" key="6">
    <source>
        <dbReference type="EMBL" id="GAA5520037.1"/>
    </source>
</evidence>
<evidence type="ECO:0000256" key="2">
    <source>
        <dbReference type="ARBA" id="ARBA00022692"/>
    </source>
</evidence>
<keyword evidence="3" id="KW-1133">Transmembrane helix</keyword>
<proteinExistence type="predicted"/>
<keyword evidence="7" id="KW-1185">Reference proteome</keyword>